<name>A0A3B0CTP6_9BACL</name>
<dbReference type="Pfam" id="PF10552">
    <property type="entry name" value="ORF6C"/>
    <property type="match status" value="1"/>
</dbReference>
<gene>
    <name evidence="2" type="ORF">D7M11_02160</name>
</gene>
<dbReference type="EMBL" id="RBAH01000001">
    <property type="protein sequence ID" value="RKN86784.1"/>
    <property type="molecule type" value="Genomic_DNA"/>
</dbReference>
<evidence type="ECO:0000313" key="2">
    <source>
        <dbReference type="EMBL" id="RKN86784.1"/>
    </source>
</evidence>
<feature type="domain" description="ORF6C" evidence="1">
    <location>
        <begin position="18"/>
        <end position="121"/>
    </location>
</feature>
<evidence type="ECO:0000313" key="3">
    <source>
        <dbReference type="Proteomes" id="UP000282311"/>
    </source>
</evidence>
<sequence length="132" mass="15457">MEMSEKQLAPMDRWDIMLRTSENMINKIQDHDLRLVSLEKRMDKVPADYRQIQNIHKCAVERVTALLGGYGTPRYKAEFRKTIARLWKDYKSLFGIVSYHDTPTGLYDQAISYIQHWNGPIEVVGEKVERIG</sequence>
<protein>
    <recommendedName>
        <fullName evidence="1">ORF6C domain-containing protein</fullName>
    </recommendedName>
</protein>
<dbReference type="InterPro" id="IPR018878">
    <property type="entry name" value="ORF6C_dom"/>
</dbReference>
<organism evidence="2 3">
    <name type="scientific">Paenibacillus ginsengarvi</name>
    <dbReference type="NCBI Taxonomy" id="400777"/>
    <lineage>
        <taxon>Bacteria</taxon>
        <taxon>Bacillati</taxon>
        <taxon>Bacillota</taxon>
        <taxon>Bacilli</taxon>
        <taxon>Bacillales</taxon>
        <taxon>Paenibacillaceae</taxon>
        <taxon>Paenibacillus</taxon>
    </lineage>
</organism>
<keyword evidence="3" id="KW-1185">Reference proteome</keyword>
<dbReference type="AlphaFoldDB" id="A0A3B0CTP6"/>
<accession>A0A3B0CTP6</accession>
<evidence type="ECO:0000259" key="1">
    <source>
        <dbReference type="Pfam" id="PF10552"/>
    </source>
</evidence>
<reference evidence="2 3" key="1">
    <citation type="journal article" date="2007" name="Int. J. Syst. Evol. Microbiol.">
        <title>Paenibacillus ginsengarvi sp. nov., isolated from soil from ginseng cultivation.</title>
        <authorList>
            <person name="Yoon M.H."/>
            <person name="Ten L.N."/>
            <person name="Im W.T."/>
        </authorList>
    </citation>
    <scope>NUCLEOTIDE SEQUENCE [LARGE SCALE GENOMIC DNA]</scope>
    <source>
        <strain evidence="2 3">KCTC 13059</strain>
    </source>
</reference>
<comment type="caution">
    <text evidence="2">The sequence shown here is derived from an EMBL/GenBank/DDBJ whole genome shotgun (WGS) entry which is preliminary data.</text>
</comment>
<proteinExistence type="predicted"/>
<dbReference type="Proteomes" id="UP000282311">
    <property type="component" value="Unassembled WGS sequence"/>
</dbReference>